<evidence type="ECO:0000256" key="1">
    <source>
        <dbReference type="SAM" id="Coils"/>
    </source>
</evidence>
<accession>A0A1C3KZV4</accession>
<organism evidence="2 3">
    <name type="scientific">Plasmodium malariae</name>
    <dbReference type="NCBI Taxonomy" id="5858"/>
    <lineage>
        <taxon>Eukaryota</taxon>
        <taxon>Sar</taxon>
        <taxon>Alveolata</taxon>
        <taxon>Apicomplexa</taxon>
        <taxon>Aconoidasida</taxon>
        <taxon>Haemosporida</taxon>
        <taxon>Plasmodiidae</taxon>
        <taxon>Plasmodium</taxon>
        <taxon>Plasmodium (Plasmodium)</taxon>
    </lineage>
</organism>
<keyword evidence="1" id="KW-0175">Coiled coil</keyword>
<protein>
    <submittedName>
        <fullName evidence="2">Uncharacterized protein</fullName>
    </submittedName>
</protein>
<sequence length="72" mass="8863">MYKVLAKIFLITQKKKKNYSFKNKREVDRESVNEKANEYENEYEYEELKRTGREEYSLNVDNTHQHYRHSGN</sequence>
<name>A0A1C3KZV4_PLAMA</name>
<feature type="coiled-coil region" evidence="1">
    <location>
        <begin position="22"/>
        <end position="49"/>
    </location>
</feature>
<gene>
    <name evidence="2" type="primary">PmlGA01_110041400</name>
    <name evidence="2" type="ORF">PMLGA01_110041400</name>
</gene>
<dbReference type="AlphaFoldDB" id="A0A1C3KZV4"/>
<evidence type="ECO:0000313" key="3">
    <source>
        <dbReference type="Proteomes" id="UP000219799"/>
    </source>
</evidence>
<evidence type="ECO:0000313" key="2">
    <source>
        <dbReference type="EMBL" id="SBT79816.1"/>
    </source>
</evidence>
<dbReference type="EMBL" id="LT594499">
    <property type="protein sequence ID" value="SBT79816.1"/>
    <property type="molecule type" value="Genomic_DNA"/>
</dbReference>
<proteinExistence type="predicted"/>
<dbReference type="Proteomes" id="UP000219799">
    <property type="component" value="Chromosome 11"/>
</dbReference>
<reference evidence="2 3" key="1">
    <citation type="submission" date="2016-06" db="EMBL/GenBank/DDBJ databases">
        <authorList>
            <consortium name="Pathogen Informatics"/>
        </authorList>
    </citation>
    <scope>NUCLEOTIDE SEQUENCE [LARGE SCALE GENOMIC DNA]</scope>
    <source>
        <strain evidence="2">PmlGA01</strain>
    </source>
</reference>